<evidence type="ECO:0000256" key="1">
    <source>
        <dbReference type="ARBA" id="ARBA00004167"/>
    </source>
</evidence>
<feature type="compositionally biased region" description="Polar residues" evidence="11">
    <location>
        <begin position="961"/>
        <end position="970"/>
    </location>
</feature>
<keyword evidence="8" id="KW-1015">Disulfide bond</keyword>
<dbReference type="SMART" id="SM00423">
    <property type="entry name" value="PSI"/>
    <property type="match status" value="3"/>
</dbReference>
<dbReference type="SUPFAM" id="SSF81296">
    <property type="entry name" value="E set domains"/>
    <property type="match status" value="1"/>
</dbReference>
<protein>
    <submittedName>
        <fullName evidence="15">Plexin-B-like</fullName>
    </submittedName>
</protein>
<evidence type="ECO:0000256" key="9">
    <source>
        <dbReference type="ARBA" id="ARBA00023180"/>
    </source>
</evidence>
<dbReference type="InterPro" id="IPR015943">
    <property type="entry name" value="WD40/YVTN_repeat-like_dom_sf"/>
</dbReference>
<dbReference type="Gene3D" id="2.60.40.10">
    <property type="entry name" value="Immunoglobulins"/>
    <property type="match status" value="2"/>
</dbReference>
<dbReference type="Pfam" id="PF17960">
    <property type="entry name" value="TIG_plexin"/>
    <property type="match status" value="1"/>
</dbReference>
<reference evidence="15" key="1">
    <citation type="submission" date="2025-08" db="UniProtKB">
        <authorList>
            <consortium name="RefSeq"/>
        </authorList>
    </citation>
    <scope>IDENTIFICATION</scope>
    <source>
        <tissue evidence="15">Testes</tissue>
    </source>
</reference>
<evidence type="ECO:0000256" key="4">
    <source>
        <dbReference type="ARBA" id="ARBA00022729"/>
    </source>
</evidence>
<dbReference type="Pfam" id="PF01437">
    <property type="entry name" value="PSI"/>
    <property type="match status" value="1"/>
</dbReference>
<keyword evidence="9" id="KW-0325">Glycoprotein</keyword>
<dbReference type="Pfam" id="PF01833">
    <property type="entry name" value="TIG"/>
    <property type="match status" value="1"/>
</dbReference>
<dbReference type="InterPro" id="IPR036352">
    <property type="entry name" value="Semap_dom_sf"/>
</dbReference>
<evidence type="ECO:0000256" key="8">
    <source>
        <dbReference type="ARBA" id="ARBA00023157"/>
    </source>
</evidence>
<evidence type="ECO:0000256" key="10">
    <source>
        <dbReference type="PROSITE-ProRule" id="PRU00352"/>
    </source>
</evidence>
<evidence type="ECO:0000256" key="7">
    <source>
        <dbReference type="ARBA" id="ARBA00023136"/>
    </source>
</evidence>
<comment type="subcellular location">
    <subcellularLocation>
        <location evidence="1">Membrane</location>
        <topology evidence="1">Single-pass membrane protein</topology>
    </subcellularLocation>
</comment>
<evidence type="ECO:0000256" key="2">
    <source>
        <dbReference type="ARBA" id="ARBA00010297"/>
    </source>
</evidence>
<feature type="compositionally biased region" description="Polar residues" evidence="11">
    <location>
        <begin position="979"/>
        <end position="988"/>
    </location>
</feature>
<evidence type="ECO:0000256" key="6">
    <source>
        <dbReference type="ARBA" id="ARBA00022989"/>
    </source>
</evidence>
<dbReference type="Gene3D" id="2.130.10.10">
    <property type="entry name" value="YVTN repeat-like/Quinoprotein amine dehydrogenase"/>
    <property type="match status" value="1"/>
</dbReference>
<gene>
    <name evidence="15" type="primary">LOC100372053</name>
</gene>
<dbReference type="PANTHER" id="PTHR22625">
    <property type="entry name" value="PLEXIN"/>
    <property type="match status" value="1"/>
</dbReference>
<dbReference type="InterPro" id="IPR002165">
    <property type="entry name" value="Plexin_repeat"/>
</dbReference>
<keyword evidence="3 12" id="KW-0812">Transmembrane</keyword>
<evidence type="ECO:0000256" key="3">
    <source>
        <dbReference type="ARBA" id="ARBA00022692"/>
    </source>
</evidence>
<keyword evidence="6 12" id="KW-1133">Transmembrane helix</keyword>
<keyword evidence="7 12" id="KW-0472">Membrane</keyword>
<dbReference type="CDD" id="cd11236">
    <property type="entry name" value="Sema_plexin_like"/>
    <property type="match status" value="1"/>
</dbReference>
<dbReference type="SUPFAM" id="SSF103575">
    <property type="entry name" value="Plexin repeat"/>
    <property type="match status" value="1"/>
</dbReference>
<dbReference type="Proteomes" id="UP000694865">
    <property type="component" value="Unplaced"/>
</dbReference>
<feature type="region of interest" description="Disordered" evidence="11">
    <location>
        <begin position="961"/>
        <end position="988"/>
    </location>
</feature>
<dbReference type="InterPro" id="IPR016201">
    <property type="entry name" value="PSI"/>
</dbReference>
<comment type="similarity">
    <text evidence="2">Belongs to the plexin family.</text>
</comment>
<evidence type="ECO:0000256" key="11">
    <source>
        <dbReference type="SAM" id="MobiDB-lite"/>
    </source>
</evidence>
<keyword evidence="4" id="KW-0732">Signal</keyword>
<dbReference type="PANTHER" id="PTHR22625:SF44">
    <property type="entry name" value="PLEXIN-B"/>
    <property type="match status" value="1"/>
</dbReference>
<evidence type="ECO:0000313" key="14">
    <source>
        <dbReference type="Proteomes" id="UP000694865"/>
    </source>
</evidence>
<dbReference type="SMART" id="SM00630">
    <property type="entry name" value="Sema"/>
    <property type="match status" value="1"/>
</dbReference>
<dbReference type="GeneID" id="100372053"/>
<proteinExistence type="inferred from homology"/>
<feature type="domain" description="Sema" evidence="13">
    <location>
        <begin position="1"/>
        <end position="408"/>
    </location>
</feature>
<organism evidence="14 15">
    <name type="scientific">Saccoglossus kowalevskii</name>
    <name type="common">Acorn worm</name>
    <dbReference type="NCBI Taxonomy" id="10224"/>
    <lineage>
        <taxon>Eukaryota</taxon>
        <taxon>Metazoa</taxon>
        <taxon>Hemichordata</taxon>
        <taxon>Enteropneusta</taxon>
        <taxon>Harrimaniidae</taxon>
        <taxon>Saccoglossus</taxon>
    </lineage>
</organism>
<dbReference type="InterPro" id="IPR002909">
    <property type="entry name" value="IPT_dom"/>
</dbReference>
<dbReference type="InterPro" id="IPR013783">
    <property type="entry name" value="Ig-like_fold"/>
</dbReference>
<name>A0ABM0GIH3_SACKO</name>
<dbReference type="RefSeq" id="XP_002730558.1">
    <property type="nucleotide sequence ID" value="XM_002730512.1"/>
</dbReference>
<keyword evidence="5" id="KW-0677">Repeat</keyword>
<evidence type="ECO:0000313" key="15">
    <source>
        <dbReference type="RefSeq" id="XP_002730558.1"/>
    </source>
</evidence>
<dbReference type="SUPFAM" id="SSF101912">
    <property type="entry name" value="Sema domain"/>
    <property type="match status" value="1"/>
</dbReference>
<dbReference type="InterPro" id="IPR014756">
    <property type="entry name" value="Ig_E-set"/>
</dbReference>
<evidence type="ECO:0000256" key="12">
    <source>
        <dbReference type="SAM" id="Phobius"/>
    </source>
</evidence>
<sequence>MASPKLLGSVVFVRLDTDLQLIYNITTTPDDGTDNYNKILSINYDDNNLVTCGSDHGYCQIRNLTDLSVLGDSATYVAAPTVEDSTVGFVAPGYDDKPMLYVGTSKRGFTYGDEIVSGRQLEGSIFRTVYYSVVQTSVDLNIYYQGPDNVIYITGFSYGGFSYFLTVQRLGRSDDSYISRIVRVCQARNNNYYDSYTEVTLQCNGPDGTSYNLLQAAHVMRPASYLSTSLSLEDGEHVLFAVFTKGETPQNLTPLQQSAVCMYKMTDIEQTFRNAISGCVNQGGVDYELDYISGAACPGIGGYTEGCSTGGLYRFLNGIDPLSIYASLEYPSTLLTSIGVTTVQEHTVGFIGTQDGHILKIHFKQSPSAVEYYIHYLYSSTILSDIAFDNNFQHVYVLTQHRLYKVKVQDCNKYTSCSECFSAMDPYCGWCTLEKRCSLYGDCPLSQKTSRWLDVFSDDMCVNITSIEPTNSIAITLQNQITLSVIELPDERNITPAYHCMFGMVFITPAVQFGNVLTCDTPPIDIRPDIPNGQDSVAVQLSVKSMETTIEFVHTEFYFFDCSAHNSCTECAGSNWACDWCIYENKCTHESSACVEDDSSTTVVGENYHYNADTKELNASLIVQWNDNYIIDDIYRYTVTLYDCRVDRLDCSECLSTVTSREELQCGWCVSDNSCQIEQHCDYDWLPQDTTYNCGDPVIYEIWPSSGSFEGGTDIVISGSNLGKTYSHIDSVHIGGRNCILVEERYTGEKLNLASTRYEVTVYIGIEICNVTSIGNTILYCIPPESQPRGVDINGTATINNLPKVMVVVGNLEFFIGYLSYMDQTSSPNIIFIVVSLTIVAFLLLIVIVVVIVIYQRKHINSVRKINDLRRNVLNMDIKLSDIKDENTTDSRGSTAEEELQTPVAVRPNEEVANTCITSDYQTLQPQVTSEYEALRTTLISREYQSLEPCVASQYQSLNKPAVTKQQGTRNYEEIGRSTPDTQPMESK</sequence>
<dbReference type="InterPro" id="IPR041019">
    <property type="entry name" value="TIG1_plexin"/>
</dbReference>
<feature type="transmembrane region" description="Helical" evidence="12">
    <location>
        <begin position="830"/>
        <end position="855"/>
    </location>
</feature>
<evidence type="ECO:0000259" key="13">
    <source>
        <dbReference type="PROSITE" id="PS51004"/>
    </source>
</evidence>
<dbReference type="PROSITE" id="PS51004">
    <property type="entry name" value="SEMA"/>
    <property type="match status" value="1"/>
</dbReference>
<dbReference type="InterPro" id="IPR001627">
    <property type="entry name" value="Semap_dom"/>
</dbReference>
<accession>A0ABM0GIH3</accession>
<keyword evidence="14" id="KW-1185">Reference proteome</keyword>
<comment type="caution">
    <text evidence="10">Lacks conserved residue(s) required for the propagation of feature annotation.</text>
</comment>
<dbReference type="Pfam" id="PF01403">
    <property type="entry name" value="Sema"/>
    <property type="match status" value="1"/>
</dbReference>
<evidence type="ECO:0000256" key="5">
    <source>
        <dbReference type="ARBA" id="ARBA00022737"/>
    </source>
</evidence>
<dbReference type="Pfam" id="PF24479">
    <property type="entry name" value="PSI_PlexinA-B"/>
    <property type="match status" value="1"/>
</dbReference>
<dbReference type="InterPro" id="IPR031148">
    <property type="entry name" value="Plexin"/>
</dbReference>